<gene>
    <name evidence="3" type="primary">LOC107898415</name>
</gene>
<evidence type="ECO:0000256" key="1">
    <source>
        <dbReference type="SAM" id="SignalP"/>
    </source>
</evidence>
<dbReference type="STRING" id="3635.A0A1U8IMP6"/>
<dbReference type="KEGG" id="ghi:107898415"/>
<dbReference type="SMR" id="A0A1U8IMP6"/>
<evidence type="ECO:0000313" key="2">
    <source>
        <dbReference type="Proteomes" id="UP000818029"/>
    </source>
</evidence>
<evidence type="ECO:0000313" key="3">
    <source>
        <dbReference type="RefSeq" id="XP_016679386.1"/>
    </source>
</evidence>
<accession>A0A1U8IMP6</accession>
<proteinExistence type="predicted"/>
<dbReference type="GeneID" id="107898415"/>
<dbReference type="AlphaFoldDB" id="A0A1U8IMP6"/>
<reference evidence="3" key="2">
    <citation type="submission" date="2025-08" db="UniProtKB">
        <authorList>
            <consortium name="RefSeq"/>
        </authorList>
    </citation>
    <scope>IDENTIFICATION</scope>
</reference>
<keyword evidence="2" id="KW-1185">Reference proteome</keyword>
<keyword evidence="1" id="KW-0732">Signal</keyword>
<reference evidence="2" key="1">
    <citation type="journal article" date="2020" name="Nat. Genet.">
        <title>Genomic diversifications of five Gossypium allopolyploid species and their impact on cotton improvement.</title>
        <authorList>
            <person name="Chen Z.J."/>
            <person name="Sreedasyam A."/>
            <person name="Ando A."/>
            <person name="Song Q."/>
            <person name="De Santiago L.M."/>
            <person name="Hulse-Kemp A.M."/>
            <person name="Ding M."/>
            <person name="Ye W."/>
            <person name="Kirkbride R.C."/>
            <person name="Jenkins J."/>
            <person name="Plott C."/>
            <person name="Lovell J."/>
            <person name="Lin Y.M."/>
            <person name="Vaughn R."/>
            <person name="Liu B."/>
            <person name="Simpson S."/>
            <person name="Scheffler B.E."/>
            <person name="Wen L."/>
            <person name="Saski C.A."/>
            <person name="Grover C.E."/>
            <person name="Hu G."/>
            <person name="Conover J.L."/>
            <person name="Carlson J.W."/>
            <person name="Shu S."/>
            <person name="Boston L.B."/>
            <person name="Williams M."/>
            <person name="Peterson D.G."/>
            <person name="McGee K."/>
            <person name="Jones D.C."/>
            <person name="Wendel J.F."/>
            <person name="Stelly D.M."/>
            <person name="Grimwood J."/>
            <person name="Schmutz J."/>
        </authorList>
    </citation>
    <scope>NUCLEOTIDE SEQUENCE [LARGE SCALE GENOMIC DNA]</scope>
    <source>
        <strain evidence="2">cv. TM-1</strain>
    </source>
</reference>
<dbReference type="Proteomes" id="UP000818029">
    <property type="component" value="Chromosome A07"/>
</dbReference>
<sequence length="164" mass="16928">MTSFGVSSCFIVLIVAFCVFYLEACTHDSECQLNCDHLGLCDLTIGKCSCLLISDPLSSTIVPNVAAPNAAVPNAAVPNATIPNTAVPNVVVPNVAVPNAAVPDVAVPNVAVPNVAIPNAAVPNAAVPNANEKCVDDADCANFCGPTCRYYKCDSVFCICHCSE</sequence>
<dbReference type="RefSeq" id="XP_016679386.1">
    <property type="nucleotide sequence ID" value="XM_016823897.2"/>
</dbReference>
<dbReference type="OrthoDB" id="10383561at2759"/>
<dbReference type="PaxDb" id="3635-A0A1U8IMP6"/>
<protein>
    <submittedName>
        <fullName evidence="3">Uncharacterized protein</fullName>
    </submittedName>
</protein>
<feature type="signal peptide" evidence="1">
    <location>
        <begin position="1"/>
        <end position="24"/>
    </location>
</feature>
<organism evidence="2 3">
    <name type="scientific">Gossypium hirsutum</name>
    <name type="common">Upland cotton</name>
    <name type="synonym">Gossypium mexicanum</name>
    <dbReference type="NCBI Taxonomy" id="3635"/>
    <lineage>
        <taxon>Eukaryota</taxon>
        <taxon>Viridiplantae</taxon>
        <taxon>Streptophyta</taxon>
        <taxon>Embryophyta</taxon>
        <taxon>Tracheophyta</taxon>
        <taxon>Spermatophyta</taxon>
        <taxon>Magnoliopsida</taxon>
        <taxon>eudicotyledons</taxon>
        <taxon>Gunneridae</taxon>
        <taxon>Pentapetalae</taxon>
        <taxon>rosids</taxon>
        <taxon>malvids</taxon>
        <taxon>Malvales</taxon>
        <taxon>Malvaceae</taxon>
        <taxon>Malvoideae</taxon>
        <taxon>Gossypium</taxon>
    </lineage>
</organism>
<name>A0A1U8IMP6_GOSHI</name>
<feature type="chain" id="PRO_5010532980" evidence="1">
    <location>
        <begin position="25"/>
        <end position="164"/>
    </location>
</feature>